<dbReference type="EMBL" id="CP003017">
    <property type="protein sequence ID" value="AEN87781.1"/>
    <property type="molecule type" value="Genomic_DNA"/>
</dbReference>
<gene>
    <name evidence="1" type="ORF">BMWSH_0897</name>
</gene>
<organism evidence="1 2">
    <name type="scientific">Priestia megaterium (strain WSH-002)</name>
    <name type="common">Bacillus megaterium</name>
    <dbReference type="NCBI Taxonomy" id="1006007"/>
    <lineage>
        <taxon>Bacteria</taxon>
        <taxon>Bacillati</taxon>
        <taxon>Bacillota</taxon>
        <taxon>Bacilli</taxon>
        <taxon>Bacillales</taxon>
        <taxon>Bacillaceae</taxon>
        <taxon>Priestia</taxon>
    </lineage>
</organism>
<protein>
    <submittedName>
        <fullName evidence="1">Uncharacterized protein</fullName>
    </submittedName>
</protein>
<name>A0A8D3WW04_PRIMW</name>
<accession>A0A8D3WW04</accession>
<dbReference type="AlphaFoldDB" id="A0A8D3WW04"/>
<evidence type="ECO:0000313" key="2">
    <source>
        <dbReference type="Proteomes" id="UP000001283"/>
    </source>
</evidence>
<reference evidence="1 2" key="1">
    <citation type="journal article" date="2011" name="J. Bacteriol.">
        <title>Complete genome sequence of the industrial strain Bacillus megaterium WSH-002.</title>
        <authorList>
            <person name="Liu L."/>
            <person name="Li Y."/>
            <person name="Zhang J."/>
            <person name="Zou W."/>
            <person name="Zhou Z."/>
            <person name="Liu J."/>
            <person name="Li X."/>
            <person name="Wang L."/>
            <person name="Chen J."/>
        </authorList>
    </citation>
    <scope>NUCLEOTIDE SEQUENCE [LARGE SCALE GENOMIC DNA]</scope>
    <source>
        <strain evidence="1 2">WSH-002</strain>
    </source>
</reference>
<sequence length="48" mass="5634">MTFDRKIYDFFHAHADLVILIIIIGVQERENPFSLNIIQGEGVHDLFF</sequence>
<dbReference type="Proteomes" id="UP000001283">
    <property type="component" value="Chromosome"/>
</dbReference>
<proteinExistence type="predicted"/>
<dbReference type="KEGG" id="bmh:BMWSH_0897"/>
<evidence type="ECO:0000313" key="1">
    <source>
        <dbReference type="EMBL" id="AEN87781.1"/>
    </source>
</evidence>